<reference evidence="2 3" key="1">
    <citation type="submission" date="2019-07" db="EMBL/GenBank/DDBJ databases">
        <title>Genome sequencing of KACC 19320.</title>
        <authorList>
            <person name="Heo J."/>
            <person name="Kim S.-J."/>
            <person name="Kim J.-S."/>
            <person name="Hong S.-B."/>
            <person name="Kwon S.-W."/>
        </authorList>
    </citation>
    <scope>NUCLEOTIDE SEQUENCE [LARGE SCALE GENOMIC DNA]</scope>
    <source>
        <strain evidence="2 3">KACC 19320</strain>
    </source>
</reference>
<dbReference type="Gene3D" id="1.10.10.2910">
    <property type="match status" value="1"/>
</dbReference>
<proteinExistence type="predicted"/>
<dbReference type="InterPro" id="IPR010359">
    <property type="entry name" value="IrrE_HExxH"/>
</dbReference>
<feature type="domain" description="IrrE N-terminal-like" evidence="1">
    <location>
        <begin position="49"/>
        <end position="93"/>
    </location>
</feature>
<accession>A0A514Z7D5</accession>
<dbReference type="KEGG" id="lack:FLP15_04125"/>
<dbReference type="Pfam" id="PF06114">
    <property type="entry name" value="Peptidase_M78"/>
    <property type="match status" value="1"/>
</dbReference>
<organism evidence="2 3">
    <name type="scientific">Lactococcus protaetiae</name>
    <dbReference type="NCBI Taxonomy" id="2592653"/>
    <lineage>
        <taxon>Bacteria</taxon>
        <taxon>Bacillati</taxon>
        <taxon>Bacillota</taxon>
        <taxon>Bacilli</taxon>
        <taxon>Lactobacillales</taxon>
        <taxon>Streptococcaceae</taxon>
        <taxon>Lactococcus</taxon>
    </lineage>
</organism>
<dbReference type="AlphaFoldDB" id="A0A514Z7D5"/>
<dbReference type="EMBL" id="CP041356">
    <property type="protein sequence ID" value="QDK70509.1"/>
    <property type="molecule type" value="Genomic_DNA"/>
</dbReference>
<dbReference type="Proteomes" id="UP000315128">
    <property type="component" value="Chromosome"/>
</dbReference>
<gene>
    <name evidence="2" type="ORF">FLP15_04125</name>
</gene>
<evidence type="ECO:0000313" key="2">
    <source>
        <dbReference type="EMBL" id="QDK70509.1"/>
    </source>
</evidence>
<name>A0A514Z7D5_9LACT</name>
<evidence type="ECO:0000259" key="1">
    <source>
        <dbReference type="Pfam" id="PF06114"/>
    </source>
</evidence>
<sequence length="162" mass="18961">MIVTERCLKSFYTPILITNLRNKRGNAMEYNALIKELGVEVILFYPTNPESQTDGIYFPDDNIIFVNGMLAEIERENIILHELGHLISGHYRYDCQPDMIHVGEENQADRYMVKSRAEQYLESFDDQPDYIDIHGFLTLFHIKPSLYDMADSVFRQLLNYSN</sequence>
<evidence type="ECO:0000313" key="3">
    <source>
        <dbReference type="Proteomes" id="UP000315128"/>
    </source>
</evidence>
<dbReference type="OrthoDB" id="2243168at2"/>
<protein>
    <submittedName>
        <fullName evidence="2">ImmA/IrrE family metallo-endopeptidase</fullName>
    </submittedName>
</protein>
<keyword evidence="3" id="KW-1185">Reference proteome</keyword>